<dbReference type="PROSITE" id="PS50111">
    <property type="entry name" value="CHEMOTAXIS_TRANSDUC_2"/>
    <property type="match status" value="1"/>
</dbReference>
<feature type="domain" description="Methyl-accepting transducer" evidence="11">
    <location>
        <begin position="265"/>
        <end position="501"/>
    </location>
</feature>
<sequence length="537" mass="56954">MKLHHRLTLMVFCTVLGLLLVAGFGLSALRSNMLENKRGEIYTVLNLAAQQVAYYQAQEQRGTLTREAAQAKAIEALSSLRDGKKAYLWARTVDALGLVHPNPEVIGKVDVGVTLPDGRTKWQGYLDGLKNTHFAYFDDLAKYPGAEQPVPKINGITKIDGWNWLVGFGIFVDDIDAAFWRLAWQFLGVGLLVVLVTTALALSMSRSIYRSLGGEPAYATEVARAIAAGDLSRPVLGRFGPQSLLAAVATMQTSLREMIVGIQNGSGLLGEAATGLTGQMLRIDSASQQTSEATTATAAAIEQMSVTIDHISFSARETETNSARSAQLAADGEQLVHQAAGAIQQVSTQVEDASVRIAGLVKRTHEIDGIASAISDIASQTNLLALNAAIEAARAGEQGRGFAVVADEVRQLAQRTALATQDITRMISSIQIDTGSVVEGMTAVTPQVAIGVALAEQAAGALREINSGASLTLVQVREVASSTAEQSQASASVAQNIESIANRVEESASSVRAAHGNVHSLERLADELRASVARFRL</sequence>
<keyword evidence="4 10" id="KW-0812">Transmembrane</keyword>
<protein>
    <submittedName>
        <fullName evidence="12">Methyl-accepting chemotaxis protein</fullName>
    </submittedName>
</protein>
<dbReference type="PANTHER" id="PTHR32089:SF119">
    <property type="entry name" value="METHYL-ACCEPTING CHEMOTAXIS PROTEIN CTPL"/>
    <property type="match status" value="1"/>
</dbReference>
<evidence type="ECO:0000256" key="8">
    <source>
        <dbReference type="ARBA" id="ARBA00029447"/>
    </source>
</evidence>
<reference evidence="12 13" key="2">
    <citation type="journal article" date="2023" name="Plant Pathol.">
        <title>Dismantling and reorganizing Pseudomonas marginalis sensu#lato.</title>
        <authorList>
            <person name="Sawada H."/>
            <person name="Fujikawa T."/>
            <person name="Satou M."/>
        </authorList>
    </citation>
    <scope>NUCLEOTIDE SEQUENCE [LARGE SCALE GENOMIC DNA]</scope>
    <source>
        <strain evidence="12 13">MAFF 302030</strain>
    </source>
</reference>
<dbReference type="InterPro" id="IPR033480">
    <property type="entry name" value="sCache_2"/>
</dbReference>
<dbReference type="Proteomes" id="UP001155059">
    <property type="component" value="Unassembled WGS sequence"/>
</dbReference>
<evidence type="ECO:0000256" key="9">
    <source>
        <dbReference type="PROSITE-ProRule" id="PRU00284"/>
    </source>
</evidence>
<dbReference type="RefSeq" id="WP_268264574.1">
    <property type="nucleotide sequence ID" value="NZ_JALQCW010000008.1"/>
</dbReference>
<dbReference type="FunFam" id="1.10.287.950:FF:000001">
    <property type="entry name" value="Methyl-accepting chemotaxis sensory transducer"/>
    <property type="match status" value="1"/>
</dbReference>
<evidence type="ECO:0000313" key="12">
    <source>
        <dbReference type="EMBL" id="MCK9797137.1"/>
    </source>
</evidence>
<evidence type="ECO:0000256" key="2">
    <source>
        <dbReference type="ARBA" id="ARBA00022475"/>
    </source>
</evidence>
<evidence type="ECO:0000313" key="13">
    <source>
        <dbReference type="Proteomes" id="UP001155059"/>
    </source>
</evidence>
<keyword evidence="2" id="KW-1003">Cell membrane</keyword>
<dbReference type="SMART" id="SM00283">
    <property type="entry name" value="MA"/>
    <property type="match status" value="1"/>
</dbReference>
<dbReference type="GO" id="GO:0004888">
    <property type="term" value="F:transmembrane signaling receptor activity"/>
    <property type="evidence" value="ECO:0007669"/>
    <property type="project" value="InterPro"/>
</dbReference>
<evidence type="ECO:0000256" key="4">
    <source>
        <dbReference type="ARBA" id="ARBA00022692"/>
    </source>
</evidence>
<feature type="transmembrane region" description="Helical" evidence="10">
    <location>
        <begin position="7"/>
        <end position="29"/>
    </location>
</feature>
<dbReference type="Gene3D" id="3.30.450.20">
    <property type="entry name" value="PAS domain"/>
    <property type="match status" value="1"/>
</dbReference>
<dbReference type="AlphaFoldDB" id="A0A9X2C4H3"/>
<comment type="similarity">
    <text evidence="8">Belongs to the methyl-accepting chemotaxis (MCP) protein family.</text>
</comment>
<evidence type="ECO:0000256" key="1">
    <source>
        <dbReference type="ARBA" id="ARBA00004651"/>
    </source>
</evidence>
<dbReference type="GO" id="GO:0005886">
    <property type="term" value="C:plasma membrane"/>
    <property type="evidence" value="ECO:0007669"/>
    <property type="project" value="UniProtKB-SubCell"/>
</dbReference>
<evidence type="ECO:0000256" key="7">
    <source>
        <dbReference type="ARBA" id="ARBA00023224"/>
    </source>
</evidence>
<reference evidence="12 13" key="1">
    <citation type="journal article" date="2022" name="Int. J. Syst. Evol. Microbiol.">
        <title>Pseudomonas aegrilactucae sp. nov. and Pseudomonas morbosilactucae sp. nov., pathogens causing bacterial rot of lettuce in Japan.</title>
        <authorList>
            <person name="Sawada H."/>
            <person name="Fujikawa T."/>
            <person name="Satou M."/>
        </authorList>
    </citation>
    <scope>NUCLEOTIDE SEQUENCE [LARGE SCALE GENOMIC DNA]</scope>
    <source>
        <strain evidence="12 13">MAFF 302030</strain>
    </source>
</reference>
<dbReference type="SUPFAM" id="SSF58104">
    <property type="entry name" value="Methyl-accepting chemotaxis protein (MCP) signaling domain"/>
    <property type="match status" value="1"/>
</dbReference>
<evidence type="ECO:0000256" key="6">
    <source>
        <dbReference type="ARBA" id="ARBA00023136"/>
    </source>
</evidence>
<organism evidence="12 13">
    <name type="scientific">Pseudomonas morbosilactucae</name>
    <dbReference type="NCBI Taxonomy" id="2938197"/>
    <lineage>
        <taxon>Bacteria</taxon>
        <taxon>Pseudomonadati</taxon>
        <taxon>Pseudomonadota</taxon>
        <taxon>Gammaproteobacteria</taxon>
        <taxon>Pseudomonadales</taxon>
        <taxon>Pseudomonadaceae</taxon>
        <taxon>Pseudomonas</taxon>
    </lineage>
</organism>
<name>A0A9X2C4H3_9PSED</name>
<evidence type="ECO:0000259" key="11">
    <source>
        <dbReference type="PROSITE" id="PS50111"/>
    </source>
</evidence>
<comment type="subcellular location">
    <subcellularLocation>
        <location evidence="1">Cell membrane</location>
        <topology evidence="1">Multi-pass membrane protein</topology>
    </subcellularLocation>
</comment>
<keyword evidence="3" id="KW-0488">Methylation</keyword>
<keyword evidence="7 9" id="KW-0807">Transducer</keyword>
<gene>
    <name evidence="12" type="ORF">M1B34_05115</name>
</gene>
<dbReference type="SMART" id="SM01049">
    <property type="entry name" value="Cache_2"/>
    <property type="match status" value="1"/>
</dbReference>
<dbReference type="GO" id="GO:0006935">
    <property type="term" value="P:chemotaxis"/>
    <property type="evidence" value="ECO:0007669"/>
    <property type="project" value="InterPro"/>
</dbReference>
<dbReference type="Pfam" id="PF00015">
    <property type="entry name" value="MCPsignal"/>
    <property type="match status" value="1"/>
</dbReference>
<evidence type="ECO:0000256" key="10">
    <source>
        <dbReference type="SAM" id="Phobius"/>
    </source>
</evidence>
<dbReference type="PANTHER" id="PTHR32089">
    <property type="entry name" value="METHYL-ACCEPTING CHEMOTAXIS PROTEIN MCPB"/>
    <property type="match status" value="1"/>
</dbReference>
<accession>A0A9X2C4H3</accession>
<keyword evidence="5 10" id="KW-1133">Transmembrane helix</keyword>
<dbReference type="InterPro" id="IPR004090">
    <property type="entry name" value="Chemotax_Me-accpt_rcpt"/>
</dbReference>
<dbReference type="Pfam" id="PF17200">
    <property type="entry name" value="sCache_2"/>
    <property type="match status" value="1"/>
</dbReference>
<dbReference type="EMBL" id="JALQCW010000008">
    <property type="protein sequence ID" value="MCK9797137.1"/>
    <property type="molecule type" value="Genomic_DNA"/>
</dbReference>
<evidence type="ECO:0000256" key="5">
    <source>
        <dbReference type="ARBA" id="ARBA00022989"/>
    </source>
</evidence>
<dbReference type="CDD" id="cd11386">
    <property type="entry name" value="MCP_signal"/>
    <property type="match status" value="1"/>
</dbReference>
<dbReference type="PRINTS" id="PR00260">
    <property type="entry name" value="CHEMTRNSDUCR"/>
</dbReference>
<keyword evidence="6 10" id="KW-0472">Membrane</keyword>
<dbReference type="GO" id="GO:0007165">
    <property type="term" value="P:signal transduction"/>
    <property type="evidence" value="ECO:0007669"/>
    <property type="project" value="UniProtKB-KW"/>
</dbReference>
<proteinExistence type="inferred from homology"/>
<feature type="transmembrane region" description="Helical" evidence="10">
    <location>
        <begin position="182"/>
        <end position="202"/>
    </location>
</feature>
<comment type="caution">
    <text evidence="12">The sequence shown here is derived from an EMBL/GenBank/DDBJ whole genome shotgun (WGS) entry which is preliminary data.</text>
</comment>
<dbReference type="InterPro" id="IPR004089">
    <property type="entry name" value="MCPsignal_dom"/>
</dbReference>
<dbReference type="Gene3D" id="1.10.287.950">
    <property type="entry name" value="Methyl-accepting chemotaxis protein"/>
    <property type="match status" value="1"/>
</dbReference>
<evidence type="ECO:0000256" key="3">
    <source>
        <dbReference type="ARBA" id="ARBA00022481"/>
    </source>
</evidence>